<evidence type="ECO:0000256" key="1">
    <source>
        <dbReference type="SAM" id="MobiDB-lite"/>
    </source>
</evidence>
<gene>
    <name evidence="3" type="ORF">GCM10007368_12830</name>
</gene>
<feature type="region of interest" description="Disordered" evidence="1">
    <location>
        <begin position="78"/>
        <end position="149"/>
    </location>
</feature>
<evidence type="ECO:0000313" key="4">
    <source>
        <dbReference type="Proteomes" id="UP000632535"/>
    </source>
</evidence>
<keyword evidence="2" id="KW-1133">Transmembrane helix</keyword>
<reference evidence="4" key="1">
    <citation type="journal article" date="2019" name="Int. J. Syst. Evol. Microbiol.">
        <title>The Global Catalogue of Microorganisms (GCM) 10K type strain sequencing project: providing services to taxonomists for standard genome sequencing and annotation.</title>
        <authorList>
            <consortium name="The Broad Institute Genomics Platform"/>
            <consortium name="The Broad Institute Genome Sequencing Center for Infectious Disease"/>
            <person name="Wu L."/>
            <person name="Ma J."/>
        </authorList>
    </citation>
    <scope>NUCLEOTIDE SEQUENCE [LARGE SCALE GENOMIC DNA]</scope>
    <source>
        <strain evidence="4">CCM 8653</strain>
    </source>
</reference>
<organism evidence="3 4">
    <name type="scientific">Isoptericola cucumis</name>
    <dbReference type="NCBI Taxonomy" id="1776856"/>
    <lineage>
        <taxon>Bacteria</taxon>
        <taxon>Bacillati</taxon>
        <taxon>Actinomycetota</taxon>
        <taxon>Actinomycetes</taxon>
        <taxon>Micrococcales</taxon>
        <taxon>Promicromonosporaceae</taxon>
        <taxon>Isoptericola</taxon>
    </lineage>
</organism>
<keyword evidence="2" id="KW-0812">Transmembrane</keyword>
<dbReference type="Proteomes" id="UP000632535">
    <property type="component" value="Unassembled WGS sequence"/>
</dbReference>
<evidence type="ECO:0000313" key="3">
    <source>
        <dbReference type="EMBL" id="GGI06772.1"/>
    </source>
</evidence>
<dbReference type="Pfam" id="PF11298">
    <property type="entry name" value="DUF3099"/>
    <property type="match status" value="1"/>
</dbReference>
<evidence type="ECO:0000256" key="2">
    <source>
        <dbReference type="SAM" id="Phobius"/>
    </source>
</evidence>
<dbReference type="RefSeq" id="WP_229737670.1">
    <property type="nucleotide sequence ID" value="NZ_BMDG01000004.1"/>
</dbReference>
<keyword evidence="4" id="KW-1185">Reference proteome</keyword>
<protein>
    <recommendedName>
        <fullName evidence="5">DUF3099 domain-containing protein</fullName>
    </recommendedName>
</protein>
<evidence type="ECO:0008006" key="5">
    <source>
        <dbReference type="Google" id="ProtNLM"/>
    </source>
</evidence>
<feature type="compositionally biased region" description="Polar residues" evidence="1">
    <location>
        <begin position="140"/>
        <end position="149"/>
    </location>
</feature>
<feature type="compositionally biased region" description="Low complexity" evidence="1">
    <location>
        <begin position="89"/>
        <end position="101"/>
    </location>
</feature>
<name>A0ABQ2B5I2_9MICO</name>
<sequence>MSNAHVPSITGAPESLAEDQARRTRRYLVQMGVRLVCFLSAIFLAKDVLWLQLLLLAAAVVLPYSAVLFANAGRDRVTYDTSPVTGREPAALPAEPSAAPAGGTVPAADRVIEHQDERDAEGEVQGEGEGERQDDRQDESPQGTTEDDR</sequence>
<accession>A0ABQ2B5I2</accession>
<proteinExistence type="predicted"/>
<keyword evidence="2" id="KW-0472">Membrane</keyword>
<comment type="caution">
    <text evidence="3">The sequence shown here is derived from an EMBL/GenBank/DDBJ whole genome shotgun (WGS) entry which is preliminary data.</text>
</comment>
<feature type="transmembrane region" description="Helical" evidence="2">
    <location>
        <begin position="27"/>
        <end position="44"/>
    </location>
</feature>
<feature type="compositionally biased region" description="Acidic residues" evidence="1">
    <location>
        <begin position="118"/>
        <end position="128"/>
    </location>
</feature>
<feature type="compositionally biased region" description="Basic and acidic residues" evidence="1">
    <location>
        <begin position="129"/>
        <end position="139"/>
    </location>
</feature>
<feature type="transmembrane region" description="Helical" evidence="2">
    <location>
        <begin position="50"/>
        <end position="70"/>
    </location>
</feature>
<dbReference type="InterPro" id="IPR021449">
    <property type="entry name" value="DUF3099"/>
</dbReference>
<dbReference type="EMBL" id="BMDG01000004">
    <property type="protein sequence ID" value="GGI06772.1"/>
    <property type="molecule type" value="Genomic_DNA"/>
</dbReference>